<dbReference type="EMBL" id="BMAU01021220">
    <property type="protein sequence ID" value="GFY00471.1"/>
    <property type="molecule type" value="Genomic_DNA"/>
</dbReference>
<sequence>MSGAAWCLWSQDRLLPTRSSRSTEAAYYLYMPDHILDCLGLLREDLFSSPLLILDFLRVNGLLGLV</sequence>
<dbReference type="AlphaFoldDB" id="A0A8X6S1T8"/>
<accession>A0A8X6S1T8</accession>
<gene>
    <name evidence="1" type="ORF">TNCV_1665101</name>
</gene>
<reference evidence="1" key="1">
    <citation type="submission" date="2020-08" db="EMBL/GenBank/DDBJ databases">
        <title>Multicomponent nature underlies the extraordinary mechanical properties of spider dragline silk.</title>
        <authorList>
            <person name="Kono N."/>
            <person name="Nakamura H."/>
            <person name="Mori M."/>
            <person name="Yoshida Y."/>
            <person name="Ohtoshi R."/>
            <person name="Malay A.D."/>
            <person name="Moran D.A.P."/>
            <person name="Tomita M."/>
            <person name="Numata K."/>
            <person name="Arakawa K."/>
        </authorList>
    </citation>
    <scope>NUCLEOTIDE SEQUENCE</scope>
</reference>
<keyword evidence="2" id="KW-1185">Reference proteome</keyword>
<protein>
    <submittedName>
        <fullName evidence="1">Uncharacterized protein</fullName>
    </submittedName>
</protein>
<proteinExistence type="predicted"/>
<name>A0A8X6S1T8_TRICX</name>
<evidence type="ECO:0000313" key="1">
    <source>
        <dbReference type="EMBL" id="GFY00471.1"/>
    </source>
</evidence>
<evidence type="ECO:0000313" key="2">
    <source>
        <dbReference type="Proteomes" id="UP000887159"/>
    </source>
</evidence>
<dbReference type="Proteomes" id="UP000887159">
    <property type="component" value="Unassembled WGS sequence"/>
</dbReference>
<organism evidence="1 2">
    <name type="scientific">Trichonephila clavipes</name>
    <name type="common">Golden silk orbweaver</name>
    <name type="synonym">Nephila clavipes</name>
    <dbReference type="NCBI Taxonomy" id="2585209"/>
    <lineage>
        <taxon>Eukaryota</taxon>
        <taxon>Metazoa</taxon>
        <taxon>Ecdysozoa</taxon>
        <taxon>Arthropoda</taxon>
        <taxon>Chelicerata</taxon>
        <taxon>Arachnida</taxon>
        <taxon>Araneae</taxon>
        <taxon>Araneomorphae</taxon>
        <taxon>Entelegynae</taxon>
        <taxon>Araneoidea</taxon>
        <taxon>Nephilidae</taxon>
        <taxon>Trichonephila</taxon>
    </lineage>
</organism>
<comment type="caution">
    <text evidence="1">The sequence shown here is derived from an EMBL/GenBank/DDBJ whole genome shotgun (WGS) entry which is preliminary data.</text>
</comment>